<dbReference type="RefSeq" id="XP_029227007.1">
    <property type="nucleotide sequence ID" value="XM_029372864.1"/>
</dbReference>
<dbReference type="Proteomes" id="UP000284403">
    <property type="component" value="Unassembled WGS sequence"/>
</dbReference>
<proteinExistence type="predicted"/>
<dbReference type="SUPFAM" id="SSF50978">
    <property type="entry name" value="WD40 repeat-like"/>
    <property type="match status" value="1"/>
</dbReference>
<keyword evidence="4" id="KW-1185">Reference proteome</keyword>
<gene>
    <name evidence="3" type="ORF">Tco025E_05974</name>
</gene>
<sequence>MDKSPQAQESSWLFAVDAPVAVRGLQPVFRPGTCDALSMPVVLLSDRKTGSVRTFDCKLQHPCSEALPTPQEIASPAFSSAALQQASAINMALSLCVVENNVVWVGWSSGHIAVYRMRLEEASATSSSAPTPRVSGAKASETRWEVVTFLHEHRAAVHLLATGPSPWVFSASHDLRLIQWHAKTLEPMRDLTRACRAQDHYGLSPIRMVCTAMGCSCTTSLSQPQGHFMLFFSTKQRALYGLSLGGPSRSNKMLSDHDLPVQRIASTRPAVTSAAVLVGDGDDDAAVVMCLGDDEGSISFTPLTVLYDARSGTVPAPSASSSSSSLGSPAATLTDAEYLRAVADAALTADTLHVNRGRVTALSVLSAQADRATGHVSYCLAAASARNVMTLLEVGVSPVVSGGHVTGCTPLSALQTASPVTSLVPLLPPVRQRAVAVALAAFADGSVAALFHFLNPAMEHGANPHAVAAATTLESPPLRSAGRAARQEPQSGPPLEALEVRLRVALDVVSETTVVVEEANRALEEQRQELRRLRTAKDTLADQVTQLLEALNQKSAELVELKLRSLRAQGEDVAVVGRGGNILQMWQRRHGNDAEPRDISHTQTGAEEEKRDGHPGTERDCVEAVLRDAEARFESKLDTLRRENSFLSKSLGHLKRETHATQTQGTDQSVHTDGDVLRDDAVCHASGGESPLRRLLEQALSAVGA</sequence>
<evidence type="ECO:0000313" key="3">
    <source>
        <dbReference type="EMBL" id="RNF13998.1"/>
    </source>
</evidence>
<evidence type="ECO:0000256" key="1">
    <source>
        <dbReference type="SAM" id="Coils"/>
    </source>
</evidence>
<dbReference type="AlphaFoldDB" id="A0A422P8G4"/>
<feature type="coiled-coil region" evidence="1">
    <location>
        <begin position="509"/>
        <end position="564"/>
    </location>
</feature>
<accession>A0A422P8G4</accession>
<reference evidence="3 4" key="1">
    <citation type="journal article" date="2018" name="BMC Genomics">
        <title>Genomic comparison of Trypanosoma conorhini and Trypanosoma rangeli to Trypanosoma cruzi strains of high and low virulence.</title>
        <authorList>
            <person name="Bradwell K.R."/>
            <person name="Koparde V.N."/>
            <person name="Matveyev A.V."/>
            <person name="Serrano M.G."/>
            <person name="Alves J.M."/>
            <person name="Parikh H."/>
            <person name="Huang B."/>
            <person name="Lee V."/>
            <person name="Espinosa-Alvarez O."/>
            <person name="Ortiz P.A."/>
            <person name="Costa-Martins A.G."/>
            <person name="Teixeira M.M."/>
            <person name="Buck G.A."/>
        </authorList>
    </citation>
    <scope>NUCLEOTIDE SEQUENCE [LARGE SCALE GENOMIC DNA]</scope>
    <source>
        <strain evidence="3 4">025E</strain>
    </source>
</reference>
<feature type="compositionally biased region" description="Basic and acidic residues" evidence="2">
    <location>
        <begin position="607"/>
        <end position="619"/>
    </location>
</feature>
<dbReference type="GeneID" id="40319585"/>
<evidence type="ECO:0000313" key="4">
    <source>
        <dbReference type="Proteomes" id="UP000284403"/>
    </source>
</evidence>
<dbReference type="InterPro" id="IPR036322">
    <property type="entry name" value="WD40_repeat_dom_sf"/>
</dbReference>
<comment type="caution">
    <text evidence="3">The sequence shown here is derived from an EMBL/GenBank/DDBJ whole genome shotgun (WGS) entry which is preliminary data.</text>
</comment>
<protein>
    <submittedName>
        <fullName evidence="3">Uncharacterized protein</fullName>
    </submittedName>
</protein>
<keyword evidence="1" id="KW-0175">Coiled coil</keyword>
<feature type="compositionally biased region" description="Basic and acidic residues" evidence="2">
    <location>
        <begin position="590"/>
        <end position="600"/>
    </location>
</feature>
<organism evidence="3 4">
    <name type="scientific">Trypanosoma conorhini</name>
    <dbReference type="NCBI Taxonomy" id="83891"/>
    <lineage>
        <taxon>Eukaryota</taxon>
        <taxon>Discoba</taxon>
        <taxon>Euglenozoa</taxon>
        <taxon>Kinetoplastea</taxon>
        <taxon>Metakinetoplastina</taxon>
        <taxon>Trypanosomatida</taxon>
        <taxon>Trypanosomatidae</taxon>
        <taxon>Trypanosoma</taxon>
    </lineage>
</organism>
<evidence type="ECO:0000256" key="2">
    <source>
        <dbReference type="SAM" id="MobiDB-lite"/>
    </source>
</evidence>
<name>A0A422P8G4_9TRYP</name>
<feature type="region of interest" description="Disordered" evidence="2">
    <location>
        <begin position="589"/>
        <end position="619"/>
    </location>
</feature>
<dbReference type="OrthoDB" id="242670at2759"/>
<dbReference type="EMBL" id="MKKU01000382">
    <property type="protein sequence ID" value="RNF13998.1"/>
    <property type="molecule type" value="Genomic_DNA"/>
</dbReference>